<feature type="domain" description="Major facilitator superfamily (MFS) profile" evidence="8">
    <location>
        <begin position="15"/>
        <end position="470"/>
    </location>
</feature>
<keyword evidence="3" id="KW-1003">Cell membrane</keyword>
<evidence type="ECO:0000256" key="4">
    <source>
        <dbReference type="ARBA" id="ARBA00022692"/>
    </source>
</evidence>
<feature type="transmembrane region" description="Helical" evidence="7">
    <location>
        <begin position="306"/>
        <end position="324"/>
    </location>
</feature>
<evidence type="ECO:0000256" key="2">
    <source>
        <dbReference type="ARBA" id="ARBA00022448"/>
    </source>
</evidence>
<dbReference type="STRING" id="1912961.BU204_28145"/>
<feature type="transmembrane region" description="Helical" evidence="7">
    <location>
        <begin position="365"/>
        <end position="388"/>
    </location>
</feature>
<dbReference type="InterPro" id="IPR036259">
    <property type="entry name" value="MFS_trans_sf"/>
</dbReference>
<dbReference type="InterPro" id="IPR004638">
    <property type="entry name" value="EmrB-like"/>
</dbReference>
<reference evidence="9 10" key="1">
    <citation type="submission" date="2016-12" db="EMBL/GenBank/DDBJ databases">
        <title>The draft genome sequence of Actinophytocola sp. 11-183.</title>
        <authorList>
            <person name="Wang W."/>
            <person name="Yuan L."/>
        </authorList>
    </citation>
    <scope>NUCLEOTIDE SEQUENCE [LARGE SCALE GENOMIC DNA]</scope>
    <source>
        <strain evidence="9 10">11-183</strain>
    </source>
</reference>
<dbReference type="GO" id="GO:0022857">
    <property type="term" value="F:transmembrane transporter activity"/>
    <property type="evidence" value="ECO:0007669"/>
    <property type="project" value="InterPro"/>
</dbReference>
<feature type="transmembrane region" description="Helical" evidence="7">
    <location>
        <begin position="446"/>
        <end position="466"/>
    </location>
</feature>
<feature type="transmembrane region" description="Helical" evidence="7">
    <location>
        <begin position="12"/>
        <end position="37"/>
    </location>
</feature>
<dbReference type="OrthoDB" id="9807274at2"/>
<dbReference type="PANTHER" id="PTHR42718">
    <property type="entry name" value="MAJOR FACILITATOR SUPERFAMILY MULTIDRUG TRANSPORTER MFSC"/>
    <property type="match status" value="1"/>
</dbReference>
<evidence type="ECO:0000256" key="6">
    <source>
        <dbReference type="ARBA" id="ARBA00023136"/>
    </source>
</evidence>
<dbReference type="SUPFAM" id="SSF103473">
    <property type="entry name" value="MFS general substrate transporter"/>
    <property type="match status" value="1"/>
</dbReference>
<dbReference type="Proteomes" id="UP000185596">
    <property type="component" value="Unassembled WGS sequence"/>
</dbReference>
<keyword evidence="4 7" id="KW-0812">Transmembrane</keyword>
<feature type="transmembrane region" description="Helical" evidence="7">
    <location>
        <begin position="202"/>
        <end position="222"/>
    </location>
</feature>
<keyword evidence="5 7" id="KW-1133">Transmembrane helix</keyword>
<evidence type="ECO:0000256" key="7">
    <source>
        <dbReference type="SAM" id="Phobius"/>
    </source>
</evidence>
<feature type="transmembrane region" description="Helical" evidence="7">
    <location>
        <begin position="140"/>
        <end position="162"/>
    </location>
</feature>
<organism evidence="9 10">
    <name type="scientific">Actinophytocola xanthii</name>
    <dbReference type="NCBI Taxonomy" id="1912961"/>
    <lineage>
        <taxon>Bacteria</taxon>
        <taxon>Bacillati</taxon>
        <taxon>Actinomycetota</taxon>
        <taxon>Actinomycetes</taxon>
        <taxon>Pseudonocardiales</taxon>
        <taxon>Pseudonocardiaceae</taxon>
    </lineage>
</organism>
<name>A0A1Q8CFZ7_9PSEU</name>
<dbReference type="InterPro" id="IPR020846">
    <property type="entry name" value="MFS_dom"/>
</dbReference>
<dbReference type="InterPro" id="IPR011701">
    <property type="entry name" value="MFS"/>
</dbReference>
<protein>
    <submittedName>
        <fullName evidence="9">MFS transporter</fullName>
    </submittedName>
</protein>
<proteinExistence type="predicted"/>
<feature type="transmembrane region" description="Helical" evidence="7">
    <location>
        <begin position="409"/>
        <end position="426"/>
    </location>
</feature>
<evidence type="ECO:0000259" key="8">
    <source>
        <dbReference type="PROSITE" id="PS50850"/>
    </source>
</evidence>
<dbReference type="EMBL" id="MSIE01000058">
    <property type="protein sequence ID" value="OLF13253.1"/>
    <property type="molecule type" value="Genomic_DNA"/>
</dbReference>
<sequence length="486" mass="49553">MSDNTSARRDSRWFALVVLCAGMLMIILDGTIVNVALPAIQDDLGFSQSGLAWVVNAYLIPFGGLLLLAGRTGDLLGRRRMFLSGLVVFTVASLLCGLAENQALLIAARFVQGVGGAMAAAVILGMIVTMFPEKGEQARAIGVFSFVAAAGGSIGLLAGGLLTEAISWHWIFFVNVPIGLVAFLLAVRVVPAERGIGLRAGADVLGALLVTAGLMIGVYTIVKAADHGWASAHTLLFGAGSLLLLAAFGLRQARIANPLLPPRILANRTVAGANLIQVLLVGGMISMFFLGALYLERVLGYDPLEIGLAFLPVAVGIGALSLGASARLNARFGERTVLVGALLLVLVGLALFTRAPVDGNYLSDVFPSVTLMGIGGGLAFPAMTTLAMSGATVEDSGLTSGLVNTTQQVGGALGLAVLATLSTARTNTLLTGGAAPAEAMASGFRLAFWVGAGMVATAVVLALTVLRRPAGTVAGVGEPVPAAVGV</sequence>
<dbReference type="NCBIfam" id="TIGR00711">
    <property type="entry name" value="efflux_EmrB"/>
    <property type="match status" value="1"/>
</dbReference>
<feature type="transmembrane region" description="Helical" evidence="7">
    <location>
        <begin position="168"/>
        <end position="190"/>
    </location>
</feature>
<feature type="transmembrane region" description="Helical" evidence="7">
    <location>
        <begin position="336"/>
        <end position="353"/>
    </location>
</feature>
<accession>A0A1Q8CFZ7</accession>
<dbReference type="CDD" id="cd17321">
    <property type="entry name" value="MFS_MMR_MDR_like"/>
    <property type="match status" value="1"/>
</dbReference>
<comment type="caution">
    <text evidence="9">The sequence shown here is derived from an EMBL/GenBank/DDBJ whole genome shotgun (WGS) entry which is preliminary data.</text>
</comment>
<feature type="transmembrane region" description="Helical" evidence="7">
    <location>
        <begin position="228"/>
        <end position="250"/>
    </location>
</feature>
<dbReference type="PROSITE" id="PS50850">
    <property type="entry name" value="MFS"/>
    <property type="match status" value="1"/>
</dbReference>
<evidence type="ECO:0000256" key="1">
    <source>
        <dbReference type="ARBA" id="ARBA00004651"/>
    </source>
</evidence>
<gene>
    <name evidence="9" type="ORF">BU204_28145</name>
</gene>
<evidence type="ECO:0000256" key="3">
    <source>
        <dbReference type="ARBA" id="ARBA00022475"/>
    </source>
</evidence>
<dbReference type="PANTHER" id="PTHR42718:SF46">
    <property type="entry name" value="BLR6921 PROTEIN"/>
    <property type="match status" value="1"/>
</dbReference>
<evidence type="ECO:0000256" key="5">
    <source>
        <dbReference type="ARBA" id="ARBA00022989"/>
    </source>
</evidence>
<dbReference type="Pfam" id="PF07690">
    <property type="entry name" value="MFS_1"/>
    <property type="match status" value="1"/>
</dbReference>
<evidence type="ECO:0000313" key="10">
    <source>
        <dbReference type="Proteomes" id="UP000185596"/>
    </source>
</evidence>
<feature type="transmembrane region" description="Helical" evidence="7">
    <location>
        <begin position="106"/>
        <end position="128"/>
    </location>
</feature>
<feature type="transmembrane region" description="Helical" evidence="7">
    <location>
        <begin position="271"/>
        <end position="294"/>
    </location>
</feature>
<dbReference type="Gene3D" id="1.20.1720.10">
    <property type="entry name" value="Multidrug resistance protein D"/>
    <property type="match status" value="1"/>
</dbReference>
<feature type="transmembrane region" description="Helical" evidence="7">
    <location>
        <begin position="49"/>
        <end position="69"/>
    </location>
</feature>
<evidence type="ECO:0000313" key="9">
    <source>
        <dbReference type="EMBL" id="OLF13253.1"/>
    </source>
</evidence>
<dbReference type="AlphaFoldDB" id="A0A1Q8CFZ7"/>
<dbReference type="Gene3D" id="1.20.1250.20">
    <property type="entry name" value="MFS general substrate transporter like domains"/>
    <property type="match status" value="1"/>
</dbReference>
<comment type="subcellular location">
    <subcellularLocation>
        <location evidence="1">Cell membrane</location>
        <topology evidence="1">Multi-pass membrane protein</topology>
    </subcellularLocation>
</comment>
<dbReference type="RefSeq" id="WP_075128789.1">
    <property type="nucleotide sequence ID" value="NZ_MSIE01000058.1"/>
</dbReference>
<feature type="transmembrane region" description="Helical" evidence="7">
    <location>
        <begin position="81"/>
        <end position="100"/>
    </location>
</feature>
<keyword evidence="6 7" id="KW-0472">Membrane</keyword>
<keyword evidence="10" id="KW-1185">Reference proteome</keyword>
<keyword evidence="2" id="KW-0813">Transport</keyword>
<dbReference type="GO" id="GO:0005886">
    <property type="term" value="C:plasma membrane"/>
    <property type="evidence" value="ECO:0007669"/>
    <property type="project" value="UniProtKB-SubCell"/>
</dbReference>